<reference evidence="3 4" key="1">
    <citation type="submission" date="2020-08" db="EMBL/GenBank/DDBJ databases">
        <title>Sequencing the genomes of 1000 actinobacteria strains.</title>
        <authorList>
            <person name="Klenk H.-P."/>
        </authorList>
    </citation>
    <scope>NUCLEOTIDE SEQUENCE [LARGE SCALE GENOMIC DNA]</scope>
    <source>
        <strain evidence="3 4">DSM 17294</strain>
    </source>
</reference>
<evidence type="ECO:0000256" key="2">
    <source>
        <dbReference type="SAM" id="Phobius"/>
    </source>
</evidence>
<feature type="transmembrane region" description="Helical" evidence="2">
    <location>
        <begin position="137"/>
        <end position="161"/>
    </location>
</feature>
<proteinExistence type="predicted"/>
<sequence>MNLFDPTTTGTKTLPADAADVDGVGEDPQRSVGDKPDWPSWATTALERLNAGGRRIQRFVEADPEGAFRLFAAAIGAITVGALIILVAGQFLRWAIEGDPAGDLASVVRTGLPEALSTGQIAADALMHWLTIHTTGLPITATTAAWIWGGTGAVIWIVASFHHVGAKFLWPAYGAATAAMAWFGTTTATHRPVTAGLVGIAWTVLALFVLVRRPRRRRIIIRRPAES</sequence>
<feature type="transmembrane region" description="Helical" evidence="2">
    <location>
        <begin position="168"/>
        <end position="187"/>
    </location>
</feature>
<evidence type="ECO:0000313" key="4">
    <source>
        <dbReference type="Proteomes" id="UP000558997"/>
    </source>
</evidence>
<dbReference type="EMBL" id="JACHNF010000002">
    <property type="protein sequence ID" value="MBB5983988.1"/>
    <property type="molecule type" value="Genomic_DNA"/>
</dbReference>
<keyword evidence="2" id="KW-0472">Membrane</keyword>
<evidence type="ECO:0000313" key="3">
    <source>
        <dbReference type="EMBL" id="MBB5983988.1"/>
    </source>
</evidence>
<dbReference type="RefSeq" id="WP_184845027.1">
    <property type="nucleotide sequence ID" value="NZ_BAAAVN010000031.1"/>
</dbReference>
<protein>
    <submittedName>
        <fullName evidence="3">Uncharacterized protein</fullName>
    </submittedName>
</protein>
<feature type="transmembrane region" description="Helical" evidence="2">
    <location>
        <begin position="193"/>
        <end position="211"/>
    </location>
</feature>
<feature type="region of interest" description="Disordered" evidence="1">
    <location>
        <begin position="1"/>
        <end position="38"/>
    </location>
</feature>
<accession>A0A841E9T5</accession>
<feature type="transmembrane region" description="Helical" evidence="2">
    <location>
        <begin position="67"/>
        <end position="92"/>
    </location>
</feature>
<gene>
    <name evidence="3" type="ORF">HDA44_007403</name>
</gene>
<comment type="caution">
    <text evidence="3">The sequence shown here is derived from an EMBL/GenBank/DDBJ whole genome shotgun (WGS) entry which is preliminary data.</text>
</comment>
<dbReference type="Proteomes" id="UP000558997">
    <property type="component" value="Unassembled WGS sequence"/>
</dbReference>
<keyword evidence="2" id="KW-1133">Transmembrane helix</keyword>
<dbReference type="AlphaFoldDB" id="A0A841E9T5"/>
<keyword evidence="2" id="KW-0812">Transmembrane</keyword>
<evidence type="ECO:0000256" key="1">
    <source>
        <dbReference type="SAM" id="MobiDB-lite"/>
    </source>
</evidence>
<organism evidence="3 4">
    <name type="scientific">Kribbella solani</name>
    <dbReference type="NCBI Taxonomy" id="236067"/>
    <lineage>
        <taxon>Bacteria</taxon>
        <taxon>Bacillati</taxon>
        <taxon>Actinomycetota</taxon>
        <taxon>Actinomycetes</taxon>
        <taxon>Propionibacteriales</taxon>
        <taxon>Kribbellaceae</taxon>
        <taxon>Kribbella</taxon>
    </lineage>
</organism>
<name>A0A841E9T5_9ACTN</name>
<feature type="compositionally biased region" description="Basic and acidic residues" evidence="1">
    <location>
        <begin position="27"/>
        <end position="37"/>
    </location>
</feature>
<feature type="compositionally biased region" description="Polar residues" evidence="1">
    <location>
        <begin position="1"/>
        <end position="12"/>
    </location>
</feature>
<keyword evidence="4" id="KW-1185">Reference proteome</keyword>